<feature type="transmembrane region" description="Helical" evidence="2">
    <location>
        <begin position="27"/>
        <end position="48"/>
    </location>
</feature>
<dbReference type="PANTHER" id="PTHR40606">
    <property type="match status" value="1"/>
</dbReference>
<organism evidence="5 6">
    <name type="scientific">Halovenus aranensis</name>
    <dbReference type="NCBI Taxonomy" id="890420"/>
    <lineage>
        <taxon>Archaea</taxon>
        <taxon>Methanobacteriati</taxon>
        <taxon>Methanobacteriota</taxon>
        <taxon>Stenosarchaea group</taxon>
        <taxon>Halobacteria</taxon>
        <taxon>Halobacteriales</taxon>
        <taxon>Haloarculaceae</taxon>
        <taxon>Halovenus</taxon>
    </lineage>
</organism>
<evidence type="ECO:0000313" key="6">
    <source>
        <dbReference type="Proteomes" id="UP000198856"/>
    </source>
</evidence>
<dbReference type="InterPro" id="IPR010879">
    <property type="entry name" value="DUF1508"/>
</dbReference>
<feature type="domain" description="DUF1508" evidence="3">
    <location>
        <begin position="351"/>
        <end position="396"/>
    </location>
</feature>
<keyword evidence="2" id="KW-1133">Transmembrane helix</keyword>
<dbReference type="SUPFAM" id="SSF160113">
    <property type="entry name" value="YegP-like"/>
    <property type="match status" value="3"/>
</dbReference>
<keyword evidence="6" id="KW-1185">Reference proteome</keyword>
<dbReference type="EMBL" id="FNFC01000001">
    <property type="protein sequence ID" value="SDJ20147.1"/>
    <property type="molecule type" value="Genomic_DNA"/>
</dbReference>
<dbReference type="InterPro" id="IPR036913">
    <property type="entry name" value="YegP-like_sf"/>
</dbReference>
<protein>
    <submittedName>
        <fullName evidence="5">Uncharacterized conserved protein YegP, UPF0339 family</fullName>
    </submittedName>
</protein>
<feature type="domain" description="DUF1508" evidence="3">
    <location>
        <begin position="292"/>
        <end position="337"/>
    </location>
</feature>
<keyword evidence="2" id="KW-0812">Transmembrane</keyword>
<accession>A0A1G8RT43</accession>
<evidence type="ECO:0000256" key="2">
    <source>
        <dbReference type="SAM" id="Phobius"/>
    </source>
</evidence>
<feature type="domain" description="Cell division protein A N-terminal" evidence="4">
    <location>
        <begin position="8"/>
        <end position="141"/>
    </location>
</feature>
<dbReference type="Proteomes" id="UP000198856">
    <property type="component" value="Unassembled WGS sequence"/>
</dbReference>
<dbReference type="RefSeq" id="WP_245683161.1">
    <property type="nucleotide sequence ID" value="NZ_FNFC01000001.1"/>
</dbReference>
<evidence type="ECO:0000256" key="1">
    <source>
        <dbReference type="SAM" id="MobiDB-lite"/>
    </source>
</evidence>
<gene>
    <name evidence="5" type="ORF">SAMN05216226_101106</name>
</gene>
<feature type="compositionally biased region" description="Basic and acidic residues" evidence="1">
    <location>
        <begin position="149"/>
        <end position="166"/>
    </location>
</feature>
<feature type="transmembrane region" description="Helical" evidence="2">
    <location>
        <begin position="60"/>
        <end position="80"/>
    </location>
</feature>
<evidence type="ECO:0000259" key="4">
    <source>
        <dbReference type="Pfam" id="PF23600"/>
    </source>
</evidence>
<dbReference type="STRING" id="890420.SAMN05216226_101106"/>
<feature type="domain" description="DUF1508" evidence="3">
    <location>
        <begin position="206"/>
        <end position="254"/>
    </location>
</feature>
<dbReference type="InterPro" id="IPR051141">
    <property type="entry name" value="UPF0339_domain"/>
</dbReference>
<evidence type="ECO:0000259" key="3">
    <source>
        <dbReference type="Pfam" id="PF07411"/>
    </source>
</evidence>
<proteinExistence type="predicted"/>
<dbReference type="Gene3D" id="2.30.29.80">
    <property type="match status" value="2"/>
</dbReference>
<sequence>MATTDSNPLVQWYETRVGTSSTADEAVGYWVFVLGVLTGVLGIGLVLVSEVESVEREAGAMLAAVALLLLLIGPVIRLPLQRAATLLSYLGAVLCLLAVSWFVVAYPANFGSQFDGQELQIIGLYGLGVLAIAAGGIFTPMLMSPREEQEAAEARAAEAERERDAAVEEVSQQATEAARQQVEREALETELRRIEDSQSQFELFTDNGGKYRWRLRHRNHNVIADSGQGYSSRQKAQQGLSAVKRDAVGAGVVDLDKADVAVTDPDEGIDGDDAPGFVEAAKSKATFETYEDNEGKYRWLLRHDNGNIIAASGERYTTPGSRDDAVERVRQYVQSADYLKLDPSAFELYRDSAGQYRWRLLHKNGNILADSGQGYTSRQKARNGIDSVQSNVGDDAKASFEVYEDKAASTAGDSATTTATSSPTAVKAMPARAKPRMR</sequence>
<feature type="region of interest" description="Disordered" evidence="1">
    <location>
        <begin position="406"/>
        <end position="438"/>
    </location>
</feature>
<feature type="transmembrane region" description="Helical" evidence="2">
    <location>
        <begin position="86"/>
        <end position="110"/>
    </location>
</feature>
<feature type="compositionally biased region" description="Low complexity" evidence="1">
    <location>
        <begin position="408"/>
        <end position="425"/>
    </location>
</feature>
<dbReference type="InterPro" id="IPR055563">
    <property type="entry name" value="CdpA_N"/>
</dbReference>
<reference evidence="5 6" key="1">
    <citation type="submission" date="2016-10" db="EMBL/GenBank/DDBJ databases">
        <authorList>
            <person name="de Groot N.N."/>
        </authorList>
    </citation>
    <scope>NUCLEOTIDE SEQUENCE [LARGE SCALE GENOMIC DNA]</scope>
    <source>
        <strain evidence="5 6">IBRC-M10015</strain>
    </source>
</reference>
<dbReference type="Pfam" id="PF23600">
    <property type="entry name" value="CdpA_N"/>
    <property type="match status" value="1"/>
</dbReference>
<name>A0A1G8RT43_9EURY</name>
<feature type="transmembrane region" description="Helical" evidence="2">
    <location>
        <begin position="122"/>
        <end position="143"/>
    </location>
</feature>
<keyword evidence="2" id="KW-0472">Membrane</keyword>
<dbReference type="PANTHER" id="PTHR40606:SF1">
    <property type="entry name" value="UPF0339 PROTEIN YEGP"/>
    <property type="match status" value="1"/>
</dbReference>
<evidence type="ECO:0000313" key="5">
    <source>
        <dbReference type="EMBL" id="SDJ20147.1"/>
    </source>
</evidence>
<dbReference type="AlphaFoldDB" id="A0A1G8RT43"/>
<feature type="region of interest" description="Disordered" evidence="1">
    <location>
        <begin position="149"/>
        <end position="180"/>
    </location>
</feature>
<dbReference type="Pfam" id="PF07411">
    <property type="entry name" value="DUF1508"/>
    <property type="match status" value="3"/>
</dbReference>